<feature type="region of interest" description="Disordered" evidence="11">
    <location>
        <begin position="213"/>
        <end position="247"/>
    </location>
</feature>
<keyword evidence="8" id="KW-0342">GTP-binding</keyword>
<protein>
    <recommendedName>
        <fullName evidence="12">SOCS box domain-containing protein</fullName>
    </recommendedName>
</protein>
<feature type="domain" description="SOCS box" evidence="12">
    <location>
        <begin position="150"/>
        <end position="203"/>
    </location>
</feature>
<dbReference type="OMA" id="LELXFRS"/>
<comment type="subcellular location">
    <subcellularLocation>
        <location evidence="2">Membrane</location>
        <topology evidence="2">Lipid-anchor</topology>
    </subcellularLocation>
</comment>
<evidence type="ECO:0000256" key="3">
    <source>
        <dbReference type="ARBA" id="ARBA00004906"/>
    </source>
</evidence>
<evidence type="ECO:0000256" key="9">
    <source>
        <dbReference type="ARBA" id="ARBA00023139"/>
    </source>
</evidence>
<evidence type="ECO:0000256" key="8">
    <source>
        <dbReference type="ARBA" id="ARBA00023134"/>
    </source>
</evidence>
<keyword evidence="9" id="KW-0449">Lipoprotein</keyword>
<dbReference type="PANTHER" id="PTHR47980">
    <property type="entry name" value="LD44762P"/>
    <property type="match status" value="1"/>
</dbReference>
<accession>A0A8C4QU79</accession>
<keyword evidence="5" id="KW-0479">Metal-binding</keyword>
<reference evidence="13" key="2">
    <citation type="submission" date="2025-09" db="UniProtKB">
        <authorList>
            <consortium name="Ensembl"/>
        </authorList>
    </citation>
    <scope>IDENTIFICATION</scope>
</reference>
<comment type="cofactor">
    <cofactor evidence="1">
        <name>Mg(2+)</name>
        <dbReference type="ChEBI" id="CHEBI:18420"/>
    </cofactor>
</comment>
<dbReference type="GO" id="GO:0046872">
    <property type="term" value="F:metal ion binding"/>
    <property type="evidence" value="ECO:0007669"/>
    <property type="project" value="UniProtKB-KW"/>
</dbReference>
<keyword evidence="14" id="KW-1185">Reference proteome</keyword>
<dbReference type="Pfam" id="PF07525">
    <property type="entry name" value="SOCS_box"/>
    <property type="match status" value="1"/>
</dbReference>
<dbReference type="InterPro" id="IPR001806">
    <property type="entry name" value="Small_GTPase"/>
</dbReference>
<dbReference type="Pfam" id="PF00071">
    <property type="entry name" value="Ras"/>
    <property type="match status" value="1"/>
</dbReference>
<dbReference type="PROSITE" id="PS50225">
    <property type="entry name" value="SOCS"/>
    <property type="match status" value="1"/>
</dbReference>
<evidence type="ECO:0000256" key="6">
    <source>
        <dbReference type="ARBA" id="ARBA00022741"/>
    </source>
</evidence>
<evidence type="ECO:0000259" key="12">
    <source>
        <dbReference type="PROSITE" id="PS50225"/>
    </source>
</evidence>
<dbReference type="Ensembl" id="ENSEBUT00000021043.1">
    <property type="protein sequence ID" value="ENSEBUP00000020467.1"/>
    <property type="gene ID" value="ENSEBUG00000012683.1"/>
</dbReference>
<comment type="pathway">
    <text evidence="3">Protein modification; protein ubiquitination.</text>
</comment>
<keyword evidence="9" id="KW-0564">Palmitate</keyword>
<dbReference type="SUPFAM" id="SSF52540">
    <property type="entry name" value="P-loop containing nucleoside triphosphate hydrolases"/>
    <property type="match status" value="1"/>
</dbReference>
<keyword evidence="7" id="KW-0460">Magnesium</keyword>
<evidence type="ECO:0000256" key="1">
    <source>
        <dbReference type="ARBA" id="ARBA00001946"/>
    </source>
</evidence>
<evidence type="ECO:0000256" key="4">
    <source>
        <dbReference type="ARBA" id="ARBA00006270"/>
    </source>
</evidence>
<evidence type="ECO:0000256" key="2">
    <source>
        <dbReference type="ARBA" id="ARBA00004635"/>
    </source>
</evidence>
<dbReference type="SMART" id="SM00173">
    <property type="entry name" value="RAS"/>
    <property type="match status" value="1"/>
</dbReference>
<evidence type="ECO:0000256" key="10">
    <source>
        <dbReference type="ARBA" id="ARBA00023289"/>
    </source>
</evidence>
<dbReference type="GO" id="GO:0035556">
    <property type="term" value="P:intracellular signal transduction"/>
    <property type="evidence" value="ECO:0007669"/>
    <property type="project" value="InterPro"/>
</dbReference>
<dbReference type="GO" id="GO:0005525">
    <property type="term" value="F:GTP binding"/>
    <property type="evidence" value="ECO:0007669"/>
    <property type="project" value="UniProtKB-KW"/>
</dbReference>
<dbReference type="Gene3D" id="3.40.50.300">
    <property type="entry name" value="P-loop containing nucleotide triphosphate hydrolases"/>
    <property type="match status" value="1"/>
</dbReference>
<reference evidence="13" key="1">
    <citation type="submission" date="2025-08" db="UniProtKB">
        <authorList>
            <consortium name="Ensembl"/>
        </authorList>
    </citation>
    <scope>IDENTIFICATION</scope>
</reference>
<evidence type="ECO:0000313" key="13">
    <source>
        <dbReference type="Ensembl" id="ENSEBUP00000020467.1"/>
    </source>
</evidence>
<dbReference type="Proteomes" id="UP000694388">
    <property type="component" value="Unplaced"/>
</dbReference>
<dbReference type="SMART" id="SM00174">
    <property type="entry name" value="RHO"/>
    <property type="match status" value="1"/>
</dbReference>
<evidence type="ECO:0000313" key="14">
    <source>
        <dbReference type="Proteomes" id="UP000694388"/>
    </source>
</evidence>
<dbReference type="GO" id="GO:0003924">
    <property type="term" value="F:GTPase activity"/>
    <property type="evidence" value="ECO:0007669"/>
    <property type="project" value="InterPro"/>
</dbReference>
<dbReference type="InterPro" id="IPR001496">
    <property type="entry name" value="SOCS_box"/>
</dbReference>
<proteinExistence type="inferred from homology"/>
<dbReference type="PROSITE" id="PS51419">
    <property type="entry name" value="RAB"/>
    <property type="match status" value="1"/>
</dbReference>
<comment type="similarity">
    <text evidence="4">Belongs to the small GTPase superfamily. Rab family.</text>
</comment>
<evidence type="ECO:0000256" key="7">
    <source>
        <dbReference type="ARBA" id="ARBA00022842"/>
    </source>
</evidence>
<evidence type="ECO:0000256" key="5">
    <source>
        <dbReference type="ARBA" id="ARBA00022723"/>
    </source>
</evidence>
<dbReference type="GeneTree" id="ENSGT00940000161207"/>
<dbReference type="SMART" id="SM00253">
    <property type="entry name" value="SOCS"/>
    <property type="match status" value="1"/>
</dbReference>
<dbReference type="GO" id="GO:0016020">
    <property type="term" value="C:membrane"/>
    <property type="evidence" value="ECO:0007669"/>
    <property type="project" value="UniProtKB-SubCell"/>
</dbReference>
<dbReference type="PROSITE" id="PS51421">
    <property type="entry name" value="RAS"/>
    <property type="match status" value="1"/>
</dbReference>
<dbReference type="SMART" id="SM00969">
    <property type="entry name" value="SOCS_box"/>
    <property type="match status" value="1"/>
</dbReference>
<dbReference type="InterPro" id="IPR036036">
    <property type="entry name" value="SOCS_box-like_dom_sf"/>
</dbReference>
<keyword evidence="10" id="KW-0636">Prenylation</keyword>
<keyword evidence="6" id="KW-0547">Nucleotide-binding</keyword>
<dbReference type="SMART" id="SM00175">
    <property type="entry name" value="RAB"/>
    <property type="match status" value="1"/>
</dbReference>
<feature type="compositionally biased region" description="Polar residues" evidence="11">
    <location>
        <begin position="227"/>
        <end position="247"/>
    </location>
</feature>
<dbReference type="InterPro" id="IPR050305">
    <property type="entry name" value="Small_GTPase_Rab"/>
</dbReference>
<sequence length="247" mass="27511">MTFFSPSHVSPTCTCNVPSRSFEVFICYTLDALCGTLSKCLASGTQPINLSFDLRHIFVSSRQGILLVYDITSRWSFGGIDRWIKEIDKHAPGVPKVLVGNRLHLAFKRQVPIEQAQAYAERHAMTFFEVSPLCNFNVLESLTELSRIVLMRHGMERFWRPNSVLSLQELCSRAIVSCTPMHLVDKLPLPVTLKSSLKSFSKANGMNALMMHGRMGATGGSRRSGRPPQQTYSPPAQSCTRGTCKVS</sequence>
<name>A0A8C4QU79_EPTBU</name>
<evidence type="ECO:0000256" key="11">
    <source>
        <dbReference type="SAM" id="MobiDB-lite"/>
    </source>
</evidence>
<dbReference type="AlphaFoldDB" id="A0A8C4QU79"/>
<organism evidence="13 14">
    <name type="scientific">Eptatretus burgeri</name>
    <name type="common">Inshore hagfish</name>
    <dbReference type="NCBI Taxonomy" id="7764"/>
    <lineage>
        <taxon>Eukaryota</taxon>
        <taxon>Metazoa</taxon>
        <taxon>Chordata</taxon>
        <taxon>Craniata</taxon>
        <taxon>Vertebrata</taxon>
        <taxon>Cyclostomata</taxon>
        <taxon>Myxini</taxon>
        <taxon>Myxiniformes</taxon>
        <taxon>Myxinidae</taxon>
        <taxon>Eptatretinae</taxon>
        <taxon>Eptatretus</taxon>
    </lineage>
</organism>
<dbReference type="GO" id="GO:0016567">
    <property type="term" value="P:protein ubiquitination"/>
    <property type="evidence" value="ECO:0007669"/>
    <property type="project" value="UniProtKB-UniPathway"/>
</dbReference>
<dbReference type="UniPathway" id="UPA00143"/>
<dbReference type="InterPro" id="IPR027417">
    <property type="entry name" value="P-loop_NTPase"/>
</dbReference>
<dbReference type="SUPFAM" id="SSF158235">
    <property type="entry name" value="SOCS box-like"/>
    <property type="match status" value="1"/>
</dbReference>